<dbReference type="PANTHER" id="PTHR35560:SF3">
    <property type="entry name" value="PEPTIDASE S9 PROLYL OLIGOPEPTIDASE CATALYTIC DOMAIN-CONTAINING PROTEIN"/>
    <property type="match status" value="1"/>
</dbReference>
<dbReference type="GeneID" id="23564024"/>
<evidence type="ECO:0000256" key="1">
    <source>
        <dbReference type="SAM" id="MobiDB-lite"/>
    </source>
</evidence>
<sequence>MRASTSTLAVALATLLTTLSALCTRASADRVSFGHLNPHHLAARDASTFTAKEQGTNLGLQDHTQPDVPSGSRLTSIDVGDSSHKLGVYWTRNPSNRHAKQAFVMIHGRNRNGADYWKTMNDILTSAVSASYPSADANAIIVSPVFYSQKLNKGQYKTLELAWDDINAWQAGEAAIHPHGAKESSFDALDALFDEFSNLTKYPSMQELVFVGHGGGAQLINRYAIVAKDMSSKELNVRFVVGDPSSSVYFTQDRPTTNAHIASKADCPLYNTWRYGFDNFTGTLNGLKTPQEYFAQNVKRDVRYIVGYDDTAESGDQYCMAILQGGVARRDRNLAWWKYINMLARTDEDVSGLPGNLTLETLPDWSSLSGRTLAHTLTVIPGATHNADEVFASRQGRTVLFANKQADVMSGWRPKGYSKSRVSSISLSSASLSTASVSPSPTGSSASSAIGTSSAMSQQSTSASLVIYSAPPWTLQAAACFAIALVVLA</sequence>
<dbReference type="OMA" id="DRNLAWW"/>
<dbReference type="KEGG" id="uma:UMAG_03614"/>
<evidence type="ECO:0000313" key="4">
    <source>
        <dbReference type="Proteomes" id="UP000000561"/>
    </source>
</evidence>
<dbReference type="RefSeq" id="XP_011390037.1">
    <property type="nucleotide sequence ID" value="XM_011391735.1"/>
</dbReference>
<feature type="chain" id="PRO_5002227938" description="Transmembrane protein" evidence="2">
    <location>
        <begin position="29"/>
        <end position="489"/>
    </location>
</feature>
<dbReference type="STRING" id="237631.A0A0D1C4G2"/>
<feature type="region of interest" description="Disordered" evidence="1">
    <location>
        <begin position="57"/>
        <end position="76"/>
    </location>
</feature>
<reference evidence="3 4" key="1">
    <citation type="journal article" date="2006" name="Nature">
        <title>Insights from the genome of the biotrophic fungal plant pathogen Ustilago maydis.</title>
        <authorList>
            <person name="Kamper J."/>
            <person name="Kahmann R."/>
            <person name="Bolker M."/>
            <person name="Ma L.J."/>
            <person name="Brefort T."/>
            <person name="Saville B.J."/>
            <person name="Banuett F."/>
            <person name="Kronstad J.W."/>
            <person name="Gold S.E."/>
            <person name="Muller O."/>
            <person name="Perlin M.H."/>
            <person name="Wosten H.A."/>
            <person name="de Vries R."/>
            <person name="Ruiz-Herrera J."/>
            <person name="Reynaga-Pena C.G."/>
            <person name="Snetselaar K."/>
            <person name="McCann M."/>
            <person name="Perez-Martin J."/>
            <person name="Feldbrugge M."/>
            <person name="Basse C.W."/>
            <person name="Steinberg G."/>
            <person name="Ibeas J.I."/>
            <person name="Holloman W."/>
            <person name="Guzman P."/>
            <person name="Farman M."/>
            <person name="Stajich J.E."/>
            <person name="Sentandreu R."/>
            <person name="Gonzalez-Prieto J.M."/>
            <person name="Kennell J.C."/>
            <person name="Molina L."/>
            <person name="Schirawski J."/>
            <person name="Mendoza-Mendoza A."/>
            <person name="Greilinger D."/>
            <person name="Munch K."/>
            <person name="Rossel N."/>
            <person name="Scherer M."/>
            <person name="Vranes M."/>
            <person name="Ladendorf O."/>
            <person name="Vincon V."/>
            <person name="Fuchs U."/>
            <person name="Sandrock B."/>
            <person name="Meng S."/>
            <person name="Ho E.C."/>
            <person name="Cahill M.J."/>
            <person name="Boyce K.J."/>
            <person name="Klose J."/>
            <person name="Klosterman S.J."/>
            <person name="Deelstra H.J."/>
            <person name="Ortiz-Castellanos L."/>
            <person name="Li W."/>
            <person name="Sanchez-Alonso P."/>
            <person name="Schreier P.H."/>
            <person name="Hauser-Hahn I."/>
            <person name="Vaupel M."/>
            <person name="Koopmann E."/>
            <person name="Friedrich G."/>
            <person name="Voss H."/>
            <person name="Schluter T."/>
            <person name="Margolis J."/>
            <person name="Platt D."/>
            <person name="Swimmer C."/>
            <person name="Gnirke A."/>
            <person name="Chen F."/>
            <person name="Vysotskaia V."/>
            <person name="Mannhaupt G."/>
            <person name="Guldener U."/>
            <person name="Munsterkotter M."/>
            <person name="Haase D."/>
            <person name="Oesterheld M."/>
            <person name="Mewes H.W."/>
            <person name="Mauceli E.W."/>
            <person name="DeCaprio D."/>
            <person name="Wade C.M."/>
            <person name="Butler J."/>
            <person name="Young S."/>
            <person name="Jaffe D.B."/>
            <person name="Calvo S."/>
            <person name="Nusbaum C."/>
            <person name="Galagan J."/>
            <person name="Birren B.W."/>
        </authorList>
    </citation>
    <scope>NUCLEOTIDE SEQUENCE [LARGE SCALE GENOMIC DNA]</scope>
    <source>
        <strain evidence="4">DSM 14603 / FGSC 9021 / UM521</strain>
    </source>
</reference>
<dbReference type="InParanoid" id="A0A0D1C4G2"/>
<evidence type="ECO:0000313" key="3">
    <source>
        <dbReference type="EMBL" id="KIS68527.1"/>
    </source>
</evidence>
<proteinExistence type="predicted"/>
<dbReference type="eggNOG" id="ENOG502S3VG">
    <property type="taxonomic scope" value="Eukaryota"/>
</dbReference>
<dbReference type="AlphaFoldDB" id="A0A0D1C4G2"/>
<dbReference type="Proteomes" id="UP000000561">
    <property type="component" value="Chromosome 9"/>
</dbReference>
<dbReference type="OrthoDB" id="5985073at2759"/>
<dbReference type="InterPro" id="IPR029058">
    <property type="entry name" value="AB_hydrolase_fold"/>
</dbReference>
<accession>A0A0D1C4G2</accession>
<organism evidence="3 4">
    <name type="scientific">Mycosarcoma maydis</name>
    <name type="common">Corn smut fungus</name>
    <name type="synonym">Ustilago maydis</name>
    <dbReference type="NCBI Taxonomy" id="5270"/>
    <lineage>
        <taxon>Eukaryota</taxon>
        <taxon>Fungi</taxon>
        <taxon>Dikarya</taxon>
        <taxon>Basidiomycota</taxon>
        <taxon>Ustilaginomycotina</taxon>
        <taxon>Ustilaginomycetes</taxon>
        <taxon>Ustilaginales</taxon>
        <taxon>Ustilaginaceae</taxon>
        <taxon>Mycosarcoma</taxon>
    </lineage>
</organism>
<dbReference type="EMBL" id="CM003148">
    <property type="protein sequence ID" value="KIS68527.1"/>
    <property type="molecule type" value="Genomic_DNA"/>
</dbReference>
<keyword evidence="4" id="KW-1185">Reference proteome</keyword>
<evidence type="ECO:0000256" key="2">
    <source>
        <dbReference type="SAM" id="SignalP"/>
    </source>
</evidence>
<dbReference type="PANTHER" id="PTHR35560">
    <property type="entry name" value="BLL0132 PROTEIN"/>
    <property type="match status" value="1"/>
</dbReference>
<name>A0A0D1C4G2_MYCMD</name>
<dbReference type="Gene3D" id="3.40.50.1820">
    <property type="entry name" value="alpha/beta hydrolase"/>
    <property type="match status" value="1"/>
</dbReference>
<keyword evidence="2" id="KW-0732">Signal</keyword>
<protein>
    <recommendedName>
        <fullName evidence="5">Transmembrane protein</fullName>
    </recommendedName>
</protein>
<feature type="signal peptide" evidence="2">
    <location>
        <begin position="1"/>
        <end position="28"/>
    </location>
</feature>
<evidence type="ECO:0008006" key="5">
    <source>
        <dbReference type="Google" id="ProtNLM"/>
    </source>
</evidence>
<gene>
    <name evidence="3" type="ORF">UMAG_03614</name>
</gene>
<dbReference type="VEuPathDB" id="FungiDB:UMAG_03614"/>